<evidence type="ECO:0000313" key="5">
    <source>
        <dbReference type="EMBL" id="KAB3534015.1"/>
    </source>
</evidence>
<keyword evidence="2" id="KW-0413">Isomerase</keyword>
<sequence>MRKLILVRHGETLWNSEGRTQGRKNSALTTRGILQAEKLAKRLVSEKIDVIYSSNLERAKSTAAIIGKAVDKTPHYDEALIELGFGEWEGLTLKEIDSRYPHELKEWHNNPHKATIPKAEGLEIAQNRIVSFIQKISEVSNDKNVLIVSHGTIIKLFLLSFLNMKLCDFYRLKQGNCSLNIIEFKSRGPVLVKYNDMCYMEII</sequence>
<dbReference type="SMART" id="SM00855">
    <property type="entry name" value="PGAM"/>
    <property type="match status" value="1"/>
</dbReference>
<evidence type="ECO:0000256" key="4">
    <source>
        <dbReference type="PIRSR" id="PIRSR613078-2"/>
    </source>
</evidence>
<evidence type="ECO:0000256" key="3">
    <source>
        <dbReference type="PIRSR" id="PIRSR613078-1"/>
    </source>
</evidence>
<feature type="active site" description="Tele-phosphohistidine intermediate" evidence="3">
    <location>
        <position position="9"/>
    </location>
</feature>
<dbReference type="PROSITE" id="PS00175">
    <property type="entry name" value="PG_MUTASE"/>
    <property type="match status" value="1"/>
</dbReference>
<dbReference type="CDD" id="cd07067">
    <property type="entry name" value="HP_PGM_like"/>
    <property type="match status" value="1"/>
</dbReference>
<dbReference type="OrthoDB" id="9782128at2"/>
<dbReference type="InterPro" id="IPR050275">
    <property type="entry name" value="PGM_Phosphatase"/>
</dbReference>
<dbReference type="GO" id="GO:0005737">
    <property type="term" value="C:cytoplasm"/>
    <property type="evidence" value="ECO:0007669"/>
    <property type="project" value="TreeGrafter"/>
</dbReference>
<protein>
    <submittedName>
        <fullName evidence="5">Histidine phosphatase family protein</fullName>
    </submittedName>
</protein>
<evidence type="ECO:0000313" key="6">
    <source>
        <dbReference type="Proteomes" id="UP000432715"/>
    </source>
</evidence>
<dbReference type="PIRSF" id="PIRSF000709">
    <property type="entry name" value="6PFK_2-Ptase"/>
    <property type="match status" value="1"/>
</dbReference>
<dbReference type="AlphaFoldDB" id="A0A6I0F0C1"/>
<dbReference type="PANTHER" id="PTHR48100">
    <property type="entry name" value="BROAD-SPECIFICITY PHOSPHATASE YOR283W-RELATED"/>
    <property type="match status" value="1"/>
</dbReference>
<dbReference type="GO" id="GO:0016791">
    <property type="term" value="F:phosphatase activity"/>
    <property type="evidence" value="ECO:0007669"/>
    <property type="project" value="TreeGrafter"/>
</dbReference>
<keyword evidence="1" id="KW-0324">Glycolysis</keyword>
<dbReference type="InterPro" id="IPR013078">
    <property type="entry name" value="His_Pase_superF_clade-1"/>
</dbReference>
<dbReference type="InterPro" id="IPR029033">
    <property type="entry name" value="His_PPase_superfam"/>
</dbReference>
<evidence type="ECO:0000256" key="2">
    <source>
        <dbReference type="ARBA" id="ARBA00023235"/>
    </source>
</evidence>
<name>A0A6I0F0C1_9FIRM</name>
<accession>A0A6I0F0C1</accession>
<comment type="caution">
    <text evidence="5">The sequence shown here is derived from an EMBL/GenBank/DDBJ whole genome shotgun (WGS) entry which is preliminary data.</text>
</comment>
<gene>
    <name evidence="5" type="ORF">F8154_10055</name>
</gene>
<feature type="active site" description="Proton donor/acceptor" evidence="3">
    <location>
        <position position="82"/>
    </location>
</feature>
<feature type="binding site" evidence="4">
    <location>
        <position position="58"/>
    </location>
    <ligand>
        <name>substrate</name>
    </ligand>
</feature>
<dbReference type="Gene3D" id="3.40.50.1240">
    <property type="entry name" value="Phosphoglycerate mutase-like"/>
    <property type="match status" value="1"/>
</dbReference>
<reference evidence="5 6" key="1">
    <citation type="submission" date="2019-10" db="EMBL/GenBank/DDBJ databases">
        <title>Alkaliphilus serpentinus sp. nov. and Alkaliphilus pronyensis sp. nov., two novel anaerobic alkaliphilic species isolated from the serpentinized-hosted hydrothermal field of the Prony Bay (New Caledonia).</title>
        <authorList>
            <person name="Postec A."/>
        </authorList>
    </citation>
    <scope>NUCLEOTIDE SEQUENCE [LARGE SCALE GENOMIC DNA]</scope>
    <source>
        <strain evidence="5 6">LacV</strain>
    </source>
</reference>
<evidence type="ECO:0000256" key="1">
    <source>
        <dbReference type="ARBA" id="ARBA00023152"/>
    </source>
</evidence>
<keyword evidence="6" id="KW-1185">Reference proteome</keyword>
<dbReference type="EMBL" id="WBZC01000036">
    <property type="protein sequence ID" value="KAB3534015.1"/>
    <property type="molecule type" value="Genomic_DNA"/>
</dbReference>
<dbReference type="Proteomes" id="UP000432715">
    <property type="component" value="Unassembled WGS sequence"/>
</dbReference>
<organism evidence="5 6">
    <name type="scientific">Alkaliphilus pronyensis</name>
    <dbReference type="NCBI Taxonomy" id="1482732"/>
    <lineage>
        <taxon>Bacteria</taxon>
        <taxon>Bacillati</taxon>
        <taxon>Bacillota</taxon>
        <taxon>Clostridia</taxon>
        <taxon>Peptostreptococcales</taxon>
        <taxon>Natronincolaceae</taxon>
        <taxon>Alkaliphilus</taxon>
    </lineage>
</organism>
<proteinExistence type="predicted"/>
<dbReference type="Pfam" id="PF00300">
    <property type="entry name" value="His_Phos_1"/>
    <property type="match status" value="1"/>
</dbReference>
<dbReference type="InterPro" id="IPR001345">
    <property type="entry name" value="PG/BPGM_mutase_AS"/>
</dbReference>
<dbReference type="PANTHER" id="PTHR48100:SF1">
    <property type="entry name" value="HISTIDINE PHOSPHATASE FAMILY PROTEIN-RELATED"/>
    <property type="match status" value="1"/>
</dbReference>
<feature type="binding site" evidence="4">
    <location>
        <begin position="8"/>
        <end position="15"/>
    </location>
    <ligand>
        <name>substrate</name>
    </ligand>
</feature>
<dbReference type="RefSeq" id="WP_151861487.1">
    <property type="nucleotide sequence ID" value="NZ_WBZC01000036.1"/>
</dbReference>
<dbReference type="SUPFAM" id="SSF53254">
    <property type="entry name" value="Phosphoglycerate mutase-like"/>
    <property type="match status" value="1"/>
</dbReference>